<evidence type="ECO:0000256" key="2">
    <source>
        <dbReference type="ARBA" id="ARBA00022741"/>
    </source>
</evidence>
<keyword evidence="2" id="KW-0547">Nucleotide-binding</keyword>
<evidence type="ECO:0000256" key="4">
    <source>
        <dbReference type="SAM" id="MobiDB-lite"/>
    </source>
</evidence>
<dbReference type="Pfam" id="PF00005">
    <property type="entry name" value="ABC_tran"/>
    <property type="match status" value="2"/>
</dbReference>
<dbReference type="EMBL" id="BAABGA010000039">
    <property type="protein sequence ID" value="GAA4457041.1"/>
    <property type="molecule type" value="Genomic_DNA"/>
</dbReference>
<feature type="region of interest" description="Disordered" evidence="4">
    <location>
        <begin position="236"/>
        <end position="271"/>
    </location>
</feature>
<proteinExistence type="predicted"/>
<dbReference type="SMART" id="SM00382">
    <property type="entry name" value="AAA"/>
    <property type="match status" value="2"/>
</dbReference>
<feature type="domain" description="ABC transporter" evidence="5">
    <location>
        <begin position="5"/>
        <end position="235"/>
    </location>
</feature>
<name>A0ABP8MW42_9BACT</name>
<dbReference type="PROSITE" id="PS50893">
    <property type="entry name" value="ABC_TRANSPORTER_2"/>
    <property type="match status" value="2"/>
</dbReference>
<keyword evidence="7" id="KW-1185">Reference proteome</keyword>
<dbReference type="SUPFAM" id="SSF52540">
    <property type="entry name" value="P-loop containing nucleoside triphosphate hydrolases"/>
    <property type="match status" value="2"/>
</dbReference>
<dbReference type="RefSeq" id="WP_345323802.1">
    <property type="nucleotide sequence ID" value="NZ_BAABGA010000039.1"/>
</dbReference>
<sequence length="554" mass="60524">MTKSISVTGVNFRLPNQTPLFTDLNIHFGLCRTGIVGRNGVGKSTLLKLIQGQLQPNAGSVSVVGKTAVLDQSVQADPQLTIADLFGVANEFATLHRIEQGVGTEADFSNADWSLEPRIESALGRVGLTFSADRRLAEMSGGQRTRVGIASLIFREADFLLLDEPTNNLDRAGRNTILELLDGWRAGALVISHDRELLESMDTIVELTSLGAKTYGGRWSEYQSLKARERSAAERELADAEKRSTQVTRTNQAKVERQSRRNRAGKKSAAKGGIPRILIGYRKERSEQTTADKDREADRLRAQANQKLIEARKKIEIIDPFRVEMSSTNLHPSKSIVQMDHVTFGFESEHPIVRNFSLSIMGPERISIAGSNGSGKSTLVALIAGTLQPNSGTVQRRSTFAILDQSVSVLERDRTVRENYKRINPSSSENECRAALARFKFRSDAALQYAATLSGGELLRAGLACVLGSPTPPQLLILDEPTNHLDLESIETVESGLKGYDGAMIVVSHDAAFLKSIGVTREIVLDDVCGGVGNHCPASHADGVLRRCNVRRKE</sequence>
<dbReference type="InterPro" id="IPR017871">
    <property type="entry name" value="ABC_transporter-like_CS"/>
</dbReference>
<gene>
    <name evidence="6" type="ORF">GCM10023156_33270</name>
</gene>
<dbReference type="PROSITE" id="PS00211">
    <property type="entry name" value="ABC_TRANSPORTER_1"/>
    <property type="match status" value="1"/>
</dbReference>
<dbReference type="InterPro" id="IPR003439">
    <property type="entry name" value="ABC_transporter-like_ATP-bd"/>
</dbReference>
<dbReference type="PANTHER" id="PTHR19211">
    <property type="entry name" value="ATP-BINDING TRANSPORT PROTEIN-RELATED"/>
    <property type="match status" value="1"/>
</dbReference>
<reference evidence="7" key="1">
    <citation type="journal article" date="2019" name="Int. J. Syst. Evol. Microbiol.">
        <title>The Global Catalogue of Microorganisms (GCM) 10K type strain sequencing project: providing services to taxonomists for standard genome sequencing and annotation.</title>
        <authorList>
            <consortium name="The Broad Institute Genomics Platform"/>
            <consortium name="The Broad Institute Genome Sequencing Center for Infectious Disease"/>
            <person name="Wu L."/>
            <person name="Ma J."/>
        </authorList>
    </citation>
    <scope>NUCLEOTIDE SEQUENCE [LARGE SCALE GENOMIC DNA]</scope>
    <source>
        <strain evidence="7">JCM 17759</strain>
    </source>
</reference>
<dbReference type="Gene3D" id="3.40.50.300">
    <property type="entry name" value="P-loop containing nucleotide triphosphate hydrolases"/>
    <property type="match status" value="2"/>
</dbReference>
<dbReference type="GO" id="GO:0005524">
    <property type="term" value="F:ATP binding"/>
    <property type="evidence" value="ECO:0007669"/>
    <property type="project" value="UniProtKB-KW"/>
</dbReference>
<accession>A0ABP8MW42</accession>
<feature type="compositionally biased region" description="Basic residues" evidence="4">
    <location>
        <begin position="260"/>
        <end position="269"/>
    </location>
</feature>
<keyword evidence="3 6" id="KW-0067">ATP-binding</keyword>
<protein>
    <submittedName>
        <fullName evidence="6">ABC-F family ATP-binding cassette domain-containing protein</fullName>
    </submittedName>
</protein>
<dbReference type="InterPro" id="IPR003593">
    <property type="entry name" value="AAA+_ATPase"/>
</dbReference>
<dbReference type="CDD" id="cd03221">
    <property type="entry name" value="ABCF_EF-3"/>
    <property type="match status" value="1"/>
</dbReference>
<feature type="domain" description="ABC transporter" evidence="5">
    <location>
        <begin position="337"/>
        <end position="551"/>
    </location>
</feature>
<dbReference type="Proteomes" id="UP001500840">
    <property type="component" value="Unassembled WGS sequence"/>
</dbReference>
<dbReference type="InterPro" id="IPR027417">
    <property type="entry name" value="P-loop_NTPase"/>
</dbReference>
<evidence type="ECO:0000313" key="7">
    <source>
        <dbReference type="Proteomes" id="UP001500840"/>
    </source>
</evidence>
<dbReference type="InterPro" id="IPR050611">
    <property type="entry name" value="ABCF"/>
</dbReference>
<evidence type="ECO:0000259" key="5">
    <source>
        <dbReference type="PROSITE" id="PS50893"/>
    </source>
</evidence>
<dbReference type="PANTHER" id="PTHR19211:SF6">
    <property type="entry name" value="BLL7188 PROTEIN"/>
    <property type="match status" value="1"/>
</dbReference>
<evidence type="ECO:0000256" key="1">
    <source>
        <dbReference type="ARBA" id="ARBA00022737"/>
    </source>
</evidence>
<organism evidence="6 7">
    <name type="scientific">Novipirellula rosea</name>
    <dbReference type="NCBI Taxonomy" id="1031540"/>
    <lineage>
        <taxon>Bacteria</taxon>
        <taxon>Pseudomonadati</taxon>
        <taxon>Planctomycetota</taxon>
        <taxon>Planctomycetia</taxon>
        <taxon>Pirellulales</taxon>
        <taxon>Pirellulaceae</taxon>
        <taxon>Novipirellula</taxon>
    </lineage>
</organism>
<comment type="caution">
    <text evidence="6">The sequence shown here is derived from an EMBL/GenBank/DDBJ whole genome shotgun (WGS) entry which is preliminary data.</text>
</comment>
<evidence type="ECO:0000313" key="6">
    <source>
        <dbReference type="EMBL" id="GAA4457041.1"/>
    </source>
</evidence>
<evidence type="ECO:0000256" key="3">
    <source>
        <dbReference type="ARBA" id="ARBA00022840"/>
    </source>
</evidence>
<keyword evidence="1" id="KW-0677">Repeat</keyword>